<comment type="function">
    <text evidence="10 13">F(1)F(0) ATP synthase produces ATP from ADP in the presence of a proton or sodium gradient. F-type ATPases consist of two structural domains, F(1) containing the extramembraneous catalytic core and F(0) containing the membrane proton channel, linked together by a central stalk and a peripheral stalk. During catalysis, ATP synthesis in the catalytic domain of F(1) is coupled via a rotary mechanism of the central stalk subunits to proton translocation.</text>
</comment>
<evidence type="ECO:0000256" key="12">
    <source>
        <dbReference type="ARBA" id="ARBA00037847"/>
    </source>
</evidence>
<gene>
    <name evidence="13" type="primary">atpF</name>
    <name evidence="16" type="ORF">L9S41_02130</name>
</gene>
<comment type="similarity">
    <text evidence="1 13 14">Belongs to the ATPase B chain family.</text>
</comment>
<dbReference type="RefSeq" id="WP_260748564.1">
    <property type="nucleotide sequence ID" value="NZ_CP092109.1"/>
</dbReference>
<evidence type="ECO:0000256" key="3">
    <source>
        <dbReference type="ARBA" id="ARBA00022547"/>
    </source>
</evidence>
<dbReference type="PANTHER" id="PTHR33445:SF2">
    <property type="entry name" value="ATP SYNTHASE SUBUNIT B', CHLOROPLASTIC"/>
    <property type="match status" value="1"/>
</dbReference>
<dbReference type="InterPro" id="IPR050059">
    <property type="entry name" value="ATP_synthase_B_chain"/>
</dbReference>
<comment type="subunit">
    <text evidence="13">F-type ATPases have 2 components, F(1) - the catalytic core - and F(0) - the membrane proton channel. F(1) has five subunits: alpha(3), beta(3), gamma(1), delta(1), epsilon(1). F(0) has three main subunits: a(1), b(2) and c(10-14). The alpha and beta chains form an alternating ring which encloses part of the gamma chain. F(1) is attached to F(0) by a central stalk formed by the gamma and epsilon chains, while a peripheral stalk is formed by the delta and b chains.</text>
</comment>
<evidence type="ECO:0000256" key="5">
    <source>
        <dbReference type="ARBA" id="ARBA00022781"/>
    </source>
</evidence>
<comment type="subcellular location">
    <subcellularLocation>
        <location evidence="13">Cell membrane</location>
        <topology evidence="13">Single-pass membrane protein</topology>
    </subcellularLocation>
    <subcellularLocation>
        <location evidence="12">Endomembrane system</location>
        <topology evidence="12">Single-pass membrane protein</topology>
    </subcellularLocation>
</comment>
<dbReference type="InterPro" id="IPR002146">
    <property type="entry name" value="ATP_synth_b/b'su_bac/chlpt"/>
</dbReference>
<evidence type="ECO:0000256" key="9">
    <source>
        <dbReference type="ARBA" id="ARBA00023310"/>
    </source>
</evidence>
<organism evidence="16 17">
    <name type="scientific">Geoalkalibacter halelectricus</name>
    <dbReference type="NCBI Taxonomy" id="2847045"/>
    <lineage>
        <taxon>Bacteria</taxon>
        <taxon>Pseudomonadati</taxon>
        <taxon>Thermodesulfobacteriota</taxon>
        <taxon>Desulfuromonadia</taxon>
        <taxon>Desulfuromonadales</taxon>
        <taxon>Geoalkalibacteraceae</taxon>
        <taxon>Geoalkalibacter</taxon>
    </lineage>
</organism>
<evidence type="ECO:0000256" key="4">
    <source>
        <dbReference type="ARBA" id="ARBA00022692"/>
    </source>
</evidence>
<keyword evidence="13" id="KW-1003">Cell membrane</keyword>
<evidence type="ECO:0000256" key="2">
    <source>
        <dbReference type="ARBA" id="ARBA00022448"/>
    </source>
</evidence>
<dbReference type="Proteomes" id="UP001060414">
    <property type="component" value="Chromosome"/>
</dbReference>
<proteinExistence type="inferred from homology"/>
<evidence type="ECO:0000256" key="11">
    <source>
        <dbReference type="ARBA" id="ARBA00025614"/>
    </source>
</evidence>
<accession>A0ABY5ZM14</accession>
<evidence type="ECO:0000256" key="15">
    <source>
        <dbReference type="SAM" id="Coils"/>
    </source>
</evidence>
<evidence type="ECO:0000256" key="6">
    <source>
        <dbReference type="ARBA" id="ARBA00022989"/>
    </source>
</evidence>
<keyword evidence="5 13" id="KW-0375">Hydrogen ion transport</keyword>
<evidence type="ECO:0000256" key="10">
    <source>
        <dbReference type="ARBA" id="ARBA00025198"/>
    </source>
</evidence>
<dbReference type="EMBL" id="CP092109">
    <property type="protein sequence ID" value="UWZ80207.1"/>
    <property type="molecule type" value="Genomic_DNA"/>
</dbReference>
<protein>
    <recommendedName>
        <fullName evidence="13">ATP synthase subunit b</fullName>
    </recommendedName>
    <alternativeName>
        <fullName evidence="13">ATP synthase F(0) sector subunit b</fullName>
    </alternativeName>
    <alternativeName>
        <fullName evidence="13">ATPase subunit I</fullName>
    </alternativeName>
    <alternativeName>
        <fullName evidence="13">F-type ATPase subunit b</fullName>
        <shortName evidence="13">F-ATPase subunit b</shortName>
    </alternativeName>
</protein>
<keyword evidence="6 13" id="KW-1133">Transmembrane helix</keyword>
<sequence length="141" mass="15702">MIDFNWTFFLQLANFLILIYLLNVLLFRPLTRVMDERKQATTGGHQRARDLEEQIQAKMAAYREQLQAAKAEAATERAALRLAAGEEEARILGAAHQKAADQLKAIRNQVDQEAAAARQSLRDSAGQLAQQVASKVLGRSL</sequence>
<evidence type="ECO:0000256" key="13">
    <source>
        <dbReference type="HAMAP-Rule" id="MF_01398"/>
    </source>
</evidence>
<keyword evidence="17" id="KW-1185">Reference proteome</keyword>
<keyword evidence="2 13" id="KW-0813">Transport</keyword>
<evidence type="ECO:0000313" key="17">
    <source>
        <dbReference type="Proteomes" id="UP001060414"/>
    </source>
</evidence>
<evidence type="ECO:0000313" key="16">
    <source>
        <dbReference type="EMBL" id="UWZ80207.1"/>
    </source>
</evidence>
<keyword evidence="15" id="KW-0175">Coiled coil</keyword>
<feature type="transmembrane region" description="Helical" evidence="13">
    <location>
        <begin position="6"/>
        <end position="27"/>
    </location>
</feature>
<name>A0ABY5ZM14_9BACT</name>
<dbReference type="CDD" id="cd06503">
    <property type="entry name" value="ATP-synt_Fo_b"/>
    <property type="match status" value="1"/>
</dbReference>
<dbReference type="HAMAP" id="MF_01398">
    <property type="entry name" value="ATP_synth_b_bprime"/>
    <property type="match status" value="1"/>
</dbReference>
<keyword evidence="9 13" id="KW-0066">ATP synthesis</keyword>
<evidence type="ECO:0000256" key="1">
    <source>
        <dbReference type="ARBA" id="ARBA00005513"/>
    </source>
</evidence>
<keyword evidence="4 13" id="KW-0812">Transmembrane</keyword>
<dbReference type="Pfam" id="PF00430">
    <property type="entry name" value="ATP-synt_B"/>
    <property type="match status" value="1"/>
</dbReference>
<evidence type="ECO:0000256" key="14">
    <source>
        <dbReference type="RuleBase" id="RU003848"/>
    </source>
</evidence>
<comment type="function">
    <text evidence="11">Component of the F(0) channel, it forms part of the peripheral stalk, linking F(1) to F(0). The b'-subunit is a diverged and duplicated form of b found in plants and photosynthetic bacteria.</text>
</comment>
<keyword evidence="7 13" id="KW-0406">Ion transport</keyword>
<dbReference type="PANTHER" id="PTHR33445">
    <property type="entry name" value="ATP SYNTHASE SUBUNIT B', CHLOROPLASTIC"/>
    <property type="match status" value="1"/>
</dbReference>
<evidence type="ECO:0000256" key="7">
    <source>
        <dbReference type="ARBA" id="ARBA00023065"/>
    </source>
</evidence>
<keyword evidence="8 13" id="KW-0472">Membrane</keyword>
<reference evidence="16" key="1">
    <citation type="journal article" date="2022" name="Environ. Microbiol.">
        <title>Geoalkalibacter halelectricus SAP #1 sp. nov. possessing extracellular electron transfer and mineral#reducing capabilities from a haloalkaline environment.</title>
        <authorList>
            <person name="Yadav S."/>
            <person name="Singh R."/>
            <person name="Sundharam S.S."/>
            <person name="Chaudhary S."/>
            <person name="Krishnamurthi S."/>
            <person name="Patil S.A."/>
        </authorList>
    </citation>
    <scope>NUCLEOTIDE SEQUENCE</scope>
    <source>
        <strain evidence="16">SAP-1</strain>
    </source>
</reference>
<evidence type="ECO:0000256" key="8">
    <source>
        <dbReference type="ARBA" id="ARBA00023136"/>
    </source>
</evidence>
<feature type="coiled-coil region" evidence="15">
    <location>
        <begin position="45"/>
        <end position="120"/>
    </location>
</feature>
<keyword evidence="3 13" id="KW-0138">CF(0)</keyword>